<organism evidence="3 4">
    <name type="scientific">Flavobacterium agri</name>
    <dbReference type="NCBI Taxonomy" id="2743471"/>
    <lineage>
        <taxon>Bacteria</taxon>
        <taxon>Pseudomonadati</taxon>
        <taxon>Bacteroidota</taxon>
        <taxon>Flavobacteriia</taxon>
        <taxon>Flavobacteriales</taxon>
        <taxon>Flavobacteriaceae</taxon>
        <taxon>Flavobacterium</taxon>
    </lineage>
</organism>
<sequence length="186" mass="21148">MRLSAFIAIVLFSAFSASAQKVQKIDAPLAVADTTKNQVIDPLRPAKAAFYSAILPGLGQVYNKRYWKVPLVYGAIGTSLYFYSDQNTKYKKVRDAYKRRLAGYHDDEYQYLDDQRLIAAQRGYKKNREYSLLFAVGFYVLNIVDANIDAHLKQFNVSDDLTLEPGLIESDMYSKPSVGLTLNYKF</sequence>
<dbReference type="AlphaFoldDB" id="A0A7Y8Y1S1"/>
<proteinExistence type="predicted"/>
<gene>
    <name evidence="3" type="ORF">HZF10_08895</name>
</gene>
<reference evidence="3 4" key="1">
    <citation type="submission" date="2020-07" db="EMBL/GenBank/DDBJ databases">
        <authorList>
            <person name="Sun Q."/>
        </authorList>
    </citation>
    <scope>NUCLEOTIDE SEQUENCE [LARGE SCALE GENOMIC DNA]</scope>
    <source>
        <strain evidence="3 4">MAH-1</strain>
    </source>
</reference>
<name>A0A7Y8Y1S1_9FLAO</name>
<evidence type="ECO:0000313" key="3">
    <source>
        <dbReference type="EMBL" id="NYA71034.1"/>
    </source>
</evidence>
<keyword evidence="4" id="KW-1185">Reference proteome</keyword>
<dbReference type="Pfam" id="PF18935">
    <property type="entry name" value="DUF5683"/>
    <property type="match status" value="1"/>
</dbReference>
<comment type="caution">
    <text evidence="3">The sequence shown here is derived from an EMBL/GenBank/DDBJ whole genome shotgun (WGS) entry which is preliminary data.</text>
</comment>
<dbReference type="EMBL" id="JACBJI010000003">
    <property type="protein sequence ID" value="NYA71034.1"/>
    <property type="molecule type" value="Genomic_DNA"/>
</dbReference>
<dbReference type="Proteomes" id="UP000535020">
    <property type="component" value="Unassembled WGS sequence"/>
</dbReference>
<dbReference type="RefSeq" id="WP_176005842.1">
    <property type="nucleotide sequence ID" value="NZ_JABWMI010000010.1"/>
</dbReference>
<dbReference type="InterPro" id="IPR043738">
    <property type="entry name" value="DUF5683"/>
</dbReference>
<protein>
    <recommendedName>
        <fullName evidence="2">DUF5683 domain-containing protein</fullName>
    </recommendedName>
</protein>
<feature type="chain" id="PRO_5031040625" description="DUF5683 domain-containing protein" evidence="1">
    <location>
        <begin position="20"/>
        <end position="186"/>
    </location>
</feature>
<keyword evidence="1" id="KW-0732">Signal</keyword>
<evidence type="ECO:0000256" key="1">
    <source>
        <dbReference type="SAM" id="SignalP"/>
    </source>
</evidence>
<feature type="domain" description="DUF5683" evidence="2">
    <location>
        <begin position="42"/>
        <end position="186"/>
    </location>
</feature>
<accession>A0A7Y8Y1S1</accession>
<evidence type="ECO:0000313" key="4">
    <source>
        <dbReference type="Proteomes" id="UP000535020"/>
    </source>
</evidence>
<feature type="signal peptide" evidence="1">
    <location>
        <begin position="1"/>
        <end position="19"/>
    </location>
</feature>
<evidence type="ECO:0000259" key="2">
    <source>
        <dbReference type="Pfam" id="PF18935"/>
    </source>
</evidence>